<dbReference type="InterPro" id="IPR011990">
    <property type="entry name" value="TPR-like_helical_dom_sf"/>
</dbReference>
<sequence length="583" mass="65692">MAFRRYNLEVVRIQWSADLPDESRKVLNSPLVWDFTPGQSDVEIAAKLKNVGNKAFLENRATDAIRFYNLALEYFPEEEITPSGMSLLSDILSNKAAAMIKLECFNSALACTDKILVVDSSHVKAIYRHAKALLGLGRYAECQFLNEKLAQIPSLGQAHEDLVRMRSSITDLGKPPGKDIIAALRRPGPSCKAQPDLPVGMLDRISEYRGPLRLGPSNIGKGEGLFATEDLAVGTVLIVCKPFAGLYVQGEEKEEFSINTNCYKYLVGTMANKIWLDPQLGREIYTLWAGPELKSLEDDDPKIEKVDMARLEKIYFFNVTNTGFAGQCADHFISAGIWIPQSKIIHSCVDANVMIGVHESSLVMMGTTFKEVKQGEEIVSSYVPPMLPFWERDFMESHGFICKCRLCELDRSEGAYVITKRESLLKRLKFHPLKYAIRNSESRLIPNMKTIYVDLGILTELKSLRAATPDLNFAMTNPEIYKMATFFLDTGSYDSCFLILEEAYAAIRNVPPNNVKYAYAEAILVAGMKMRKEKAVLEKWVEEVRKYCRLYAGTLEHVRAGHYPTIPEDLKKFGIEFFNEETG</sequence>
<reference evidence="2 3" key="1">
    <citation type="submission" date="2015-12" db="EMBL/GenBank/DDBJ databases">
        <title>The genome of Folsomia candida.</title>
        <authorList>
            <person name="Faddeeva A."/>
            <person name="Derks M.F."/>
            <person name="Anvar Y."/>
            <person name="Smit S."/>
            <person name="Van Straalen N."/>
            <person name="Roelofs D."/>
        </authorList>
    </citation>
    <scope>NUCLEOTIDE SEQUENCE [LARGE SCALE GENOMIC DNA]</scope>
    <source>
        <strain evidence="2 3">VU population</strain>
        <tissue evidence="2">Whole body</tissue>
    </source>
</reference>
<organism evidence="2 3">
    <name type="scientific">Folsomia candida</name>
    <name type="common">Springtail</name>
    <dbReference type="NCBI Taxonomy" id="158441"/>
    <lineage>
        <taxon>Eukaryota</taxon>
        <taxon>Metazoa</taxon>
        <taxon>Ecdysozoa</taxon>
        <taxon>Arthropoda</taxon>
        <taxon>Hexapoda</taxon>
        <taxon>Collembola</taxon>
        <taxon>Entomobryomorpha</taxon>
        <taxon>Isotomoidea</taxon>
        <taxon>Isotomidae</taxon>
        <taxon>Proisotominae</taxon>
        <taxon>Folsomia</taxon>
    </lineage>
</organism>
<dbReference type="InterPro" id="IPR053209">
    <property type="entry name" value="Gramillin-biosynth_MTr"/>
</dbReference>
<dbReference type="PANTHER" id="PTHR47643">
    <property type="entry name" value="TPR DOMAIN PROTEIN (AFU_ORTHOLOGUE AFUA_5G12710)"/>
    <property type="match status" value="1"/>
</dbReference>
<dbReference type="InterPro" id="IPR046341">
    <property type="entry name" value="SET_dom_sf"/>
</dbReference>
<dbReference type="Gene3D" id="2.170.270.10">
    <property type="entry name" value="SET domain"/>
    <property type="match status" value="1"/>
</dbReference>
<protein>
    <submittedName>
        <fullName evidence="2">Stress-induced-phosphoprotein 1</fullName>
    </submittedName>
</protein>
<dbReference type="SUPFAM" id="SSF82199">
    <property type="entry name" value="SET domain"/>
    <property type="match status" value="1"/>
</dbReference>
<evidence type="ECO:0000313" key="3">
    <source>
        <dbReference type="Proteomes" id="UP000198287"/>
    </source>
</evidence>
<dbReference type="AlphaFoldDB" id="A0A226DXF3"/>
<feature type="domain" description="SET" evidence="1">
    <location>
        <begin position="210"/>
        <end position="383"/>
    </location>
</feature>
<dbReference type="Gene3D" id="1.25.40.10">
    <property type="entry name" value="Tetratricopeptide repeat domain"/>
    <property type="match status" value="1"/>
</dbReference>
<proteinExistence type="predicted"/>
<dbReference type="GO" id="GO:0008757">
    <property type="term" value="F:S-adenosylmethionine-dependent methyltransferase activity"/>
    <property type="evidence" value="ECO:0007669"/>
    <property type="project" value="UniProtKB-ARBA"/>
</dbReference>
<dbReference type="InterPro" id="IPR019734">
    <property type="entry name" value="TPR_rpt"/>
</dbReference>
<dbReference type="GO" id="GO:0008170">
    <property type="term" value="F:N-methyltransferase activity"/>
    <property type="evidence" value="ECO:0007669"/>
    <property type="project" value="UniProtKB-ARBA"/>
</dbReference>
<dbReference type="OrthoDB" id="438641at2759"/>
<dbReference type="SMART" id="SM00028">
    <property type="entry name" value="TPR"/>
    <property type="match status" value="2"/>
</dbReference>
<dbReference type="Proteomes" id="UP000198287">
    <property type="component" value="Unassembled WGS sequence"/>
</dbReference>
<dbReference type="InterPro" id="IPR001214">
    <property type="entry name" value="SET_dom"/>
</dbReference>
<dbReference type="SUPFAM" id="SSF48452">
    <property type="entry name" value="TPR-like"/>
    <property type="match status" value="1"/>
</dbReference>
<accession>A0A226DXF3</accession>
<dbReference type="PANTHER" id="PTHR47643:SF2">
    <property type="entry name" value="TPR DOMAIN PROTEIN (AFU_ORTHOLOGUE AFUA_5G12710)"/>
    <property type="match status" value="1"/>
</dbReference>
<dbReference type="GO" id="GO:0008276">
    <property type="term" value="F:protein methyltransferase activity"/>
    <property type="evidence" value="ECO:0007669"/>
    <property type="project" value="UniProtKB-ARBA"/>
</dbReference>
<dbReference type="STRING" id="158441.A0A226DXF3"/>
<dbReference type="EMBL" id="LNIX01000010">
    <property type="protein sequence ID" value="OXA49708.1"/>
    <property type="molecule type" value="Genomic_DNA"/>
</dbReference>
<gene>
    <name evidence="2" type="ORF">Fcan01_16057</name>
</gene>
<keyword evidence="3" id="KW-1185">Reference proteome</keyword>
<comment type="caution">
    <text evidence="2">The sequence shown here is derived from an EMBL/GenBank/DDBJ whole genome shotgun (WGS) entry which is preliminary data.</text>
</comment>
<evidence type="ECO:0000313" key="2">
    <source>
        <dbReference type="EMBL" id="OXA49708.1"/>
    </source>
</evidence>
<name>A0A226DXF3_FOLCA</name>
<evidence type="ECO:0000259" key="1">
    <source>
        <dbReference type="PROSITE" id="PS50280"/>
    </source>
</evidence>
<dbReference type="PROSITE" id="PS50280">
    <property type="entry name" value="SET"/>
    <property type="match status" value="1"/>
</dbReference>